<dbReference type="Gene3D" id="1.20.245.10">
    <property type="entry name" value="Lipoxygenase-1, Domain 5"/>
    <property type="match status" value="1"/>
</dbReference>
<feature type="domain" description="PLAT" evidence="6">
    <location>
        <begin position="3"/>
        <end position="123"/>
    </location>
</feature>
<gene>
    <name evidence="8" type="ORF">LOTGIDRAFT_137999</name>
</gene>
<dbReference type="GO" id="GO:0046872">
    <property type="term" value="F:metal ion binding"/>
    <property type="evidence" value="ECO:0007669"/>
    <property type="project" value="UniProtKB-KW"/>
</dbReference>
<evidence type="ECO:0000313" key="9">
    <source>
        <dbReference type="Proteomes" id="UP000030746"/>
    </source>
</evidence>
<evidence type="ECO:0000256" key="5">
    <source>
        <dbReference type="PROSITE-ProRule" id="PRU00152"/>
    </source>
</evidence>
<dbReference type="AlphaFoldDB" id="V4CKG7"/>
<dbReference type="GO" id="GO:0034440">
    <property type="term" value="P:lipid oxidation"/>
    <property type="evidence" value="ECO:0007669"/>
    <property type="project" value="InterPro"/>
</dbReference>
<sequence length="644" mass="73128">MKADYLIYVGTGDKKNAGTDANVKIILEDEEGQRTGEIELDNFLKNDFEAGKLDVFPVDKIVNLRLGNIAKIEFWRDNSGAGSHWFVDRILVENRLVNTTFAFPVFRWIQPNRHYIINHLDTSLPQFDTYREQRAFELAEKKKAYEYTQKAPGMPVQWDLLKSKINLKAKSKFVALTSGRWNTLDDLINVYDKNDFPPPKHANGWKDDVYFGNQRLASQNSTLIKLCTSIPEKLAVTEDMLKPLLEGNSLQSLIDDKRLFIVDLDILEDLDCKDGAIMCSPIALFMVDNKKQLRPIAIQLFQQPGTDNPVFLPTDDPNLWIVVKMWFNNADSTYHQSLTHLGYTHLIMEGICICGNRNLSLSHPIFKLLAPHFLFLIAINNRALQLLVSVGGWVDKTMNCGAKGLVNLMTKGVKNWSMVIDGNLKEDLKKRGVDDPNVLPGYHYRDDALLLYDAIQNYTSKYVDLYYDSEETIAGDDELQSFAKEMALEIEKGGGVPNNGVLKTKKDIVDVVSCVIYTCSVSHAAANFPQYHFYSFPPNCPVTMNGTPPKTKDPVDADFMLKTQADKDITLDIMIVTKLLSNRGTQSLGDFEVQYIFDPNALKLVSEFRQELKKISQTIKDRNKTREFKYDYLDPESIPNSIGI</sequence>
<dbReference type="InterPro" id="IPR036392">
    <property type="entry name" value="PLAT/LH2_dom_sf"/>
</dbReference>
<name>V4CKG7_LOTGI</name>
<dbReference type="PANTHER" id="PTHR11771">
    <property type="entry name" value="LIPOXYGENASE"/>
    <property type="match status" value="1"/>
</dbReference>
<evidence type="ECO:0008006" key="10">
    <source>
        <dbReference type="Google" id="ProtNLM"/>
    </source>
</evidence>
<accession>V4CKG7</accession>
<evidence type="ECO:0000313" key="8">
    <source>
        <dbReference type="EMBL" id="ESP02740.1"/>
    </source>
</evidence>
<dbReference type="STRING" id="225164.V4CKG7"/>
<evidence type="ECO:0000259" key="7">
    <source>
        <dbReference type="PROSITE" id="PS51393"/>
    </source>
</evidence>
<dbReference type="InterPro" id="IPR013819">
    <property type="entry name" value="LipOase_C"/>
</dbReference>
<dbReference type="OMA" id="SFCPPED"/>
<evidence type="ECO:0000256" key="4">
    <source>
        <dbReference type="ARBA" id="ARBA00023098"/>
    </source>
</evidence>
<dbReference type="HOGENOM" id="CLU_004282_3_2_1"/>
<evidence type="ECO:0000259" key="6">
    <source>
        <dbReference type="PROSITE" id="PS50095"/>
    </source>
</evidence>
<keyword evidence="2" id="KW-0223">Dioxygenase</keyword>
<dbReference type="RefSeq" id="XP_009046624.1">
    <property type="nucleotide sequence ID" value="XM_009048376.1"/>
</dbReference>
<dbReference type="CTD" id="20233981"/>
<keyword evidence="4" id="KW-0443">Lipid metabolism</keyword>
<dbReference type="Pfam" id="PF00305">
    <property type="entry name" value="Lipoxygenase"/>
    <property type="match status" value="1"/>
</dbReference>
<dbReference type="Pfam" id="PF01477">
    <property type="entry name" value="PLAT"/>
    <property type="match status" value="1"/>
</dbReference>
<dbReference type="SUPFAM" id="SSF48484">
    <property type="entry name" value="Lipoxigenase"/>
    <property type="match status" value="1"/>
</dbReference>
<feature type="domain" description="Lipoxygenase" evidence="7">
    <location>
        <begin position="157"/>
        <end position="644"/>
    </location>
</feature>
<evidence type="ECO:0000256" key="1">
    <source>
        <dbReference type="ARBA" id="ARBA00022723"/>
    </source>
</evidence>
<dbReference type="PROSITE" id="PS50095">
    <property type="entry name" value="PLAT"/>
    <property type="match status" value="1"/>
</dbReference>
<comment type="caution">
    <text evidence="5">Lacks conserved residue(s) required for the propagation of feature annotation.</text>
</comment>
<protein>
    <recommendedName>
        <fullName evidence="10">Lipoxygenase domain-containing protein</fullName>
    </recommendedName>
</protein>
<dbReference type="Gene3D" id="2.40.180.10">
    <property type="entry name" value="Catalase core domain"/>
    <property type="match status" value="1"/>
</dbReference>
<dbReference type="Proteomes" id="UP000030746">
    <property type="component" value="Unassembled WGS sequence"/>
</dbReference>
<dbReference type="InterPro" id="IPR020834">
    <property type="entry name" value="LipOase_CS"/>
</dbReference>
<dbReference type="InterPro" id="IPR036226">
    <property type="entry name" value="LipOase_C_sf"/>
</dbReference>
<dbReference type="GO" id="GO:0016702">
    <property type="term" value="F:oxidoreductase activity, acting on single donors with incorporation of molecular oxygen, incorporation of two atoms of oxygen"/>
    <property type="evidence" value="ECO:0007669"/>
    <property type="project" value="InterPro"/>
</dbReference>
<dbReference type="InterPro" id="IPR000907">
    <property type="entry name" value="LipOase"/>
</dbReference>
<dbReference type="KEGG" id="lgi:LOTGIDRAFT_137999"/>
<keyword evidence="3" id="KW-0560">Oxidoreductase</keyword>
<dbReference type="SUPFAM" id="SSF49723">
    <property type="entry name" value="Lipase/lipooxygenase domain (PLAT/LH2 domain)"/>
    <property type="match status" value="1"/>
</dbReference>
<keyword evidence="1" id="KW-0479">Metal-binding</keyword>
<dbReference type="EMBL" id="KB200130">
    <property type="protein sequence ID" value="ESP02740.1"/>
    <property type="molecule type" value="Genomic_DNA"/>
</dbReference>
<dbReference type="PROSITE" id="PS00081">
    <property type="entry name" value="LIPOXYGENASE_2"/>
    <property type="match status" value="1"/>
</dbReference>
<organism evidence="8 9">
    <name type="scientific">Lottia gigantea</name>
    <name type="common">Giant owl limpet</name>
    <dbReference type="NCBI Taxonomy" id="225164"/>
    <lineage>
        <taxon>Eukaryota</taxon>
        <taxon>Metazoa</taxon>
        <taxon>Spiralia</taxon>
        <taxon>Lophotrochozoa</taxon>
        <taxon>Mollusca</taxon>
        <taxon>Gastropoda</taxon>
        <taxon>Patellogastropoda</taxon>
        <taxon>Lottioidea</taxon>
        <taxon>Lottiidae</taxon>
        <taxon>Lottia</taxon>
    </lineage>
</organism>
<dbReference type="Gene3D" id="3.10.450.60">
    <property type="match status" value="1"/>
</dbReference>
<dbReference type="OrthoDB" id="407298at2759"/>
<evidence type="ECO:0000256" key="3">
    <source>
        <dbReference type="ARBA" id="ARBA00023002"/>
    </source>
</evidence>
<evidence type="ECO:0000256" key="2">
    <source>
        <dbReference type="ARBA" id="ARBA00022964"/>
    </source>
</evidence>
<dbReference type="SMART" id="SM00308">
    <property type="entry name" value="LH2"/>
    <property type="match status" value="1"/>
</dbReference>
<reference evidence="8 9" key="1">
    <citation type="journal article" date="2013" name="Nature">
        <title>Insights into bilaterian evolution from three spiralian genomes.</title>
        <authorList>
            <person name="Simakov O."/>
            <person name="Marletaz F."/>
            <person name="Cho S.J."/>
            <person name="Edsinger-Gonzales E."/>
            <person name="Havlak P."/>
            <person name="Hellsten U."/>
            <person name="Kuo D.H."/>
            <person name="Larsson T."/>
            <person name="Lv J."/>
            <person name="Arendt D."/>
            <person name="Savage R."/>
            <person name="Osoegawa K."/>
            <person name="de Jong P."/>
            <person name="Grimwood J."/>
            <person name="Chapman J.A."/>
            <person name="Shapiro H."/>
            <person name="Aerts A."/>
            <person name="Otillar R.P."/>
            <person name="Terry A.Y."/>
            <person name="Boore J.L."/>
            <person name="Grigoriev I.V."/>
            <person name="Lindberg D.R."/>
            <person name="Seaver E.C."/>
            <person name="Weisblat D.A."/>
            <person name="Putnam N.H."/>
            <person name="Rokhsar D.S."/>
        </authorList>
    </citation>
    <scope>NUCLEOTIDE SEQUENCE [LARGE SCALE GENOMIC DNA]</scope>
</reference>
<keyword evidence="9" id="KW-1185">Reference proteome</keyword>
<dbReference type="GeneID" id="20233981"/>
<proteinExistence type="predicted"/>
<dbReference type="PRINTS" id="PR00087">
    <property type="entry name" value="LIPOXYGENASE"/>
</dbReference>
<dbReference type="InterPro" id="IPR001024">
    <property type="entry name" value="PLAT/LH2_dom"/>
</dbReference>
<dbReference type="PROSITE" id="PS51393">
    <property type="entry name" value="LIPOXYGENASE_3"/>
    <property type="match status" value="1"/>
</dbReference>